<keyword evidence="7" id="KW-1185">Reference proteome</keyword>
<evidence type="ECO:0000256" key="2">
    <source>
        <dbReference type="ARBA" id="ARBA00022723"/>
    </source>
</evidence>
<comment type="cofactor">
    <cofactor evidence="1">
        <name>Mg(2+)</name>
        <dbReference type="ChEBI" id="CHEBI:18420"/>
    </cofactor>
</comment>
<comment type="caution">
    <text evidence="6">The sequence shown here is derived from an EMBL/GenBank/DDBJ whole genome shotgun (WGS) entry which is preliminary data.</text>
</comment>
<dbReference type="InterPro" id="IPR015797">
    <property type="entry name" value="NUDIX_hydrolase-like_dom_sf"/>
</dbReference>
<dbReference type="InterPro" id="IPR000086">
    <property type="entry name" value="NUDIX_hydrolase_dom"/>
</dbReference>
<evidence type="ECO:0000313" key="7">
    <source>
        <dbReference type="Proteomes" id="UP001368270"/>
    </source>
</evidence>
<sequence>MTVHSPVQLPIQMQKARKKDMRSQFAALVYRVKNDKVQVLLVTSRNSGRWIIPKGWPMLGETPSDAAATEAWEEAGVKGKTFDRCLGVYSYYKTRGGGRDLPCLVMVYPVKAKKLATEYPEHDQRRRKWFSLKKASKLVTEPELSHIIASFDPRQVH</sequence>
<dbReference type="PANTHER" id="PTHR12629:SF0">
    <property type="entry name" value="DIPHOSPHOINOSITOL-POLYPHOSPHATE DIPHOSPHATASE"/>
    <property type="match status" value="1"/>
</dbReference>
<reference evidence="6 7" key="1">
    <citation type="submission" date="2024-03" db="EMBL/GenBank/DDBJ databases">
        <title>Cognatishimia coralii sp. nov., a marine bacterium isolated from coral surrounding seawater.</title>
        <authorList>
            <person name="Liu X."/>
            <person name="Liu S."/>
            <person name="Sun H."/>
            <person name="Zhang Y."/>
        </authorList>
    </citation>
    <scope>NUCLEOTIDE SEQUENCE [LARGE SCALE GENOMIC DNA]</scope>
    <source>
        <strain evidence="6 7">D5M38</strain>
    </source>
</reference>
<dbReference type="EMBL" id="JBBGAZ010000001">
    <property type="protein sequence ID" value="MEJ5217433.1"/>
    <property type="molecule type" value="Genomic_DNA"/>
</dbReference>
<evidence type="ECO:0000256" key="3">
    <source>
        <dbReference type="ARBA" id="ARBA00022801"/>
    </source>
</evidence>
<keyword evidence="2" id="KW-0479">Metal-binding</keyword>
<feature type="domain" description="Nudix hydrolase" evidence="5">
    <location>
        <begin position="20"/>
        <end position="152"/>
    </location>
</feature>
<gene>
    <name evidence="6" type="ORF">WG622_04225</name>
</gene>
<evidence type="ECO:0000259" key="5">
    <source>
        <dbReference type="PROSITE" id="PS51462"/>
    </source>
</evidence>
<proteinExistence type="predicted"/>
<dbReference type="SUPFAM" id="SSF55811">
    <property type="entry name" value="Nudix"/>
    <property type="match status" value="1"/>
</dbReference>
<accession>A0ABU8QDD3</accession>
<dbReference type="InterPro" id="IPR047198">
    <property type="entry name" value="DDP-like_NUDIX"/>
</dbReference>
<dbReference type="PROSITE" id="PS51462">
    <property type="entry name" value="NUDIX"/>
    <property type="match status" value="1"/>
</dbReference>
<dbReference type="GO" id="GO:0016787">
    <property type="term" value="F:hydrolase activity"/>
    <property type="evidence" value="ECO:0007669"/>
    <property type="project" value="UniProtKB-KW"/>
</dbReference>
<dbReference type="PANTHER" id="PTHR12629">
    <property type="entry name" value="DIPHOSPHOINOSITOL POLYPHOSPHATE PHOSPHOHYDROLASE"/>
    <property type="match status" value="1"/>
</dbReference>
<dbReference type="CDD" id="cd04666">
    <property type="entry name" value="NUDIX_DIPP2_like_Nudt4"/>
    <property type="match status" value="1"/>
</dbReference>
<dbReference type="Proteomes" id="UP001368270">
    <property type="component" value="Unassembled WGS sequence"/>
</dbReference>
<dbReference type="RefSeq" id="WP_339402430.1">
    <property type="nucleotide sequence ID" value="NZ_JBBGAZ010000001.1"/>
</dbReference>
<keyword evidence="3 6" id="KW-0378">Hydrolase</keyword>
<keyword evidence="4" id="KW-0460">Magnesium</keyword>
<evidence type="ECO:0000256" key="4">
    <source>
        <dbReference type="ARBA" id="ARBA00022842"/>
    </source>
</evidence>
<evidence type="ECO:0000313" key="6">
    <source>
        <dbReference type="EMBL" id="MEJ5217433.1"/>
    </source>
</evidence>
<name>A0ABU8QDD3_9RHOB</name>
<organism evidence="6 7">
    <name type="scientific">Cognatishimia coralii</name>
    <dbReference type="NCBI Taxonomy" id="3083254"/>
    <lineage>
        <taxon>Bacteria</taxon>
        <taxon>Pseudomonadati</taxon>
        <taxon>Pseudomonadota</taxon>
        <taxon>Alphaproteobacteria</taxon>
        <taxon>Rhodobacterales</taxon>
        <taxon>Paracoccaceae</taxon>
        <taxon>Cognatishimia</taxon>
    </lineage>
</organism>
<dbReference type="Gene3D" id="3.90.79.10">
    <property type="entry name" value="Nucleoside Triphosphate Pyrophosphohydrolase"/>
    <property type="match status" value="1"/>
</dbReference>
<evidence type="ECO:0000256" key="1">
    <source>
        <dbReference type="ARBA" id="ARBA00001946"/>
    </source>
</evidence>
<dbReference type="Pfam" id="PF00293">
    <property type="entry name" value="NUDIX"/>
    <property type="match status" value="1"/>
</dbReference>
<protein>
    <submittedName>
        <fullName evidence="6">NUDIX hydrolase</fullName>
    </submittedName>
</protein>